<sequence>MGKVYDSVIIGSGLGGLVTAVLLARFGRKVCVIEKNNQYGGNLQTFVRDKEILDTGVHYIGGLGEGENLHKYFDYLGIMQDLAIQRMDIDEYDRISFEGDPINYPHAQGYDNFVNQLLPYFPEEEEALRNYCKKIQEICNSFPMYNLRKSFGFNETVLGTSLKSFLDELTDNELLKAVLVGSNFLYVAKAESTPLYVHALTINSYIQSAWRCINGGSQIAKLLIRQLRKYGGDILKNKEVIAVEMEDQLIKAIRTDDQQLIYANEFVSNINLRHTFAMLPERFQKQAYVKRIHSLPLSPSVFSVYIVCKEDLIPYQNYNIYHYKNIKSVWYDHNQSPLVISMSRNDQDQTFCSTMTVMCYMTAAEVQQWDKSFNRSIIQQLSTRGDSYEAFKTAKANQIIEELQHLFPNIKDAIRSVHTSSPLTYRDFIGAEEGNMYGYLKEHQYPLNSLISTKTKVKNLFLTGQNVKMHGVLGVTITAFSCCLMMLGKEFEDDLFKENDETAVANELDTIAI</sequence>
<dbReference type="Gene3D" id="3.50.50.60">
    <property type="entry name" value="FAD/NAD(P)-binding domain"/>
    <property type="match status" value="2"/>
</dbReference>
<evidence type="ECO:0000256" key="4">
    <source>
        <dbReference type="ARBA" id="ARBA00022857"/>
    </source>
</evidence>
<dbReference type="InterPro" id="IPR052206">
    <property type="entry name" value="Retinol_saturase"/>
</dbReference>
<dbReference type="InterPro" id="IPR036188">
    <property type="entry name" value="FAD/NAD-bd_sf"/>
</dbReference>
<dbReference type="OrthoDB" id="9789960at2"/>
<evidence type="ECO:0000256" key="1">
    <source>
        <dbReference type="ARBA" id="ARBA00022630"/>
    </source>
</evidence>
<dbReference type="RefSeq" id="WP_108633198.1">
    <property type="nucleotide sequence ID" value="NZ_QCXX01000002.1"/>
</dbReference>
<keyword evidence="5" id="KW-0520">NAD</keyword>
<evidence type="ECO:0000256" key="6">
    <source>
        <dbReference type="SAM" id="Phobius"/>
    </source>
</evidence>
<keyword evidence="6" id="KW-1133">Transmembrane helix</keyword>
<keyword evidence="1" id="KW-0285">Flavoprotein</keyword>
<gene>
    <name evidence="7" type="ORF">DCO56_07850</name>
</gene>
<evidence type="ECO:0000256" key="2">
    <source>
        <dbReference type="ARBA" id="ARBA00022729"/>
    </source>
</evidence>
<dbReference type="PANTHER" id="PTHR46091:SF3">
    <property type="entry name" value="AMINE OXIDASE DOMAIN-CONTAINING PROTEIN"/>
    <property type="match status" value="1"/>
</dbReference>
<evidence type="ECO:0000256" key="3">
    <source>
        <dbReference type="ARBA" id="ARBA00022827"/>
    </source>
</evidence>
<keyword evidence="2" id="KW-0732">Signal</keyword>
<dbReference type="Pfam" id="PF13450">
    <property type="entry name" value="NAD_binding_8"/>
    <property type="match status" value="1"/>
</dbReference>
<dbReference type="EMBL" id="QCXX01000002">
    <property type="protein sequence ID" value="PUV24862.1"/>
    <property type="molecule type" value="Genomic_DNA"/>
</dbReference>
<dbReference type="PANTHER" id="PTHR46091">
    <property type="entry name" value="BLR7054 PROTEIN"/>
    <property type="match status" value="1"/>
</dbReference>
<keyword evidence="6" id="KW-0812">Transmembrane</keyword>
<reference evidence="7 8" key="1">
    <citation type="submission" date="2018-04" db="EMBL/GenBank/DDBJ databases">
        <title>Sphingobacterium sp. M46 Genome.</title>
        <authorList>
            <person name="Cheng J."/>
            <person name="Li Y."/>
        </authorList>
    </citation>
    <scope>NUCLEOTIDE SEQUENCE [LARGE SCALE GENOMIC DNA]</scope>
    <source>
        <strain evidence="7 8">M46</strain>
    </source>
</reference>
<dbReference type="Proteomes" id="UP000250831">
    <property type="component" value="Unassembled WGS sequence"/>
</dbReference>
<keyword evidence="4" id="KW-0521">NADP</keyword>
<comment type="caution">
    <text evidence="7">The sequence shown here is derived from an EMBL/GenBank/DDBJ whole genome shotgun (WGS) entry which is preliminary data.</text>
</comment>
<name>A0A363NVM2_9SPHI</name>
<evidence type="ECO:0000313" key="7">
    <source>
        <dbReference type="EMBL" id="PUV24862.1"/>
    </source>
</evidence>
<accession>A0A363NVM2</accession>
<keyword evidence="6" id="KW-0472">Membrane</keyword>
<dbReference type="SUPFAM" id="SSF51905">
    <property type="entry name" value="FAD/NAD(P)-binding domain"/>
    <property type="match status" value="1"/>
</dbReference>
<feature type="transmembrane region" description="Helical" evidence="6">
    <location>
        <begin position="7"/>
        <end position="27"/>
    </location>
</feature>
<keyword evidence="3" id="KW-0274">FAD</keyword>
<evidence type="ECO:0000313" key="8">
    <source>
        <dbReference type="Proteomes" id="UP000250831"/>
    </source>
</evidence>
<proteinExistence type="predicted"/>
<evidence type="ECO:0000256" key="5">
    <source>
        <dbReference type="ARBA" id="ARBA00023027"/>
    </source>
</evidence>
<keyword evidence="8" id="KW-1185">Reference proteome</keyword>
<organism evidence="7 8">
    <name type="scientific">Sphingobacterium athyrii</name>
    <dbReference type="NCBI Taxonomy" id="2152717"/>
    <lineage>
        <taxon>Bacteria</taxon>
        <taxon>Pseudomonadati</taxon>
        <taxon>Bacteroidota</taxon>
        <taxon>Sphingobacteriia</taxon>
        <taxon>Sphingobacteriales</taxon>
        <taxon>Sphingobacteriaceae</taxon>
        <taxon>Sphingobacterium</taxon>
    </lineage>
</organism>
<dbReference type="AlphaFoldDB" id="A0A363NVM2"/>
<protein>
    <submittedName>
        <fullName evidence="7">All-trans-retinol 13,14-reductase</fullName>
    </submittedName>
</protein>